<dbReference type="AlphaFoldDB" id="A0A0D9P9X4"/>
<sequence length="64" mass="6919">MLLANLLVLATAAVGAVAQYDDVLYDYDEAQSIPKTAAEIYESETCLGDPAITIWTQCSPLDPR</sequence>
<evidence type="ECO:0000256" key="1">
    <source>
        <dbReference type="SAM" id="SignalP"/>
    </source>
</evidence>
<evidence type="ECO:0000313" key="2">
    <source>
        <dbReference type="EMBL" id="KJK82911.1"/>
    </source>
</evidence>
<organism evidence="2 3">
    <name type="scientific">Metarhizium anisopliae BRIP 53293</name>
    <dbReference type="NCBI Taxonomy" id="1291518"/>
    <lineage>
        <taxon>Eukaryota</taxon>
        <taxon>Fungi</taxon>
        <taxon>Dikarya</taxon>
        <taxon>Ascomycota</taxon>
        <taxon>Pezizomycotina</taxon>
        <taxon>Sordariomycetes</taxon>
        <taxon>Hypocreomycetidae</taxon>
        <taxon>Hypocreales</taxon>
        <taxon>Clavicipitaceae</taxon>
        <taxon>Metarhizium</taxon>
    </lineage>
</organism>
<reference evidence="3" key="1">
    <citation type="journal article" date="2014" name="BMC Genomics">
        <title>The genome sequence of the biocontrol fungus Metarhizium anisopliae and comparative genomics of Metarhizium species.</title>
        <authorList>
            <person name="Pattemore J.A."/>
            <person name="Hane J.K."/>
            <person name="Williams A.H."/>
            <person name="Wilson B.A."/>
            <person name="Stodart B.J."/>
            <person name="Ash G.J."/>
        </authorList>
    </citation>
    <scope>NUCLEOTIDE SEQUENCE [LARGE SCALE GENOMIC DNA]</scope>
    <source>
        <strain evidence="3">BRIP 53293</strain>
    </source>
</reference>
<accession>A0A0D9P9X4</accession>
<proteinExistence type="predicted"/>
<dbReference type="EMBL" id="KE384722">
    <property type="protein sequence ID" value="KJK82911.1"/>
    <property type="molecule type" value="Genomic_DNA"/>
</dbReference>
<name>A0A0D9P9X4_METAN</name>
<evidence type="ECO:0000313" key="3">
    <source>
        <dbReference type="Proteomes" id="UP000054544"/>
    </source>
</evidence>
<feature type="chain" id="PRO_5002342539" evidence="1">
    <location>
        <begin position="19"/>
        <end position="64"/>
    </location>
</feature>
<keyword evidence="1" id="KW-0732">Signal</keyword>
<protein>
    <submittedName>
        <fullName evidence="2">Uncharacterized protein</fullName>
    </submittedName>
</protein>
<keyword evidence="3" id="KW-1185">Reference proteome</keyword>
<gene>
    <name evidence="2" type="ORF">H634G_02048</name>
</gene>
<feature type="signal peptide" evidence="1">
    <location>
        <begin position="1"/>
        <end position="18"/>
    </location>
</feature>
<dbReference type="Proteomes" id="UP000054544">
    <property type="component" value="Unassembled WGS sequence"/>
</dbReference>